<dbReference type="AlphaFoldDB" id="A0A3M7Q112"/>
<gene>
    <name evidence="1" type="ORF">BpHYR1_001855</name>
</gene>
<evidence type="ECO:0000313" key="2">
    <source>
        <dbReference type="Proteomes" id="UP000276133"/>
    </source>
</evidence>
<protein>
    <submittedName>
        <fullName evidence="1">Uncharacterized protein</fullName>
    </submittedName>
</protein>
<sequence length="243" mass="28159">MAHANDPVHILRWAANGLRAGKLNFLLGTKRQKPRNYGPEPVWRIHHHGSHKQGDRNGYLICKRIRHNIRSWNRSVPSYKVRSYTEYVDRLEFDHMEKRRKMKNIRFGDKFDDKLVISSSSPLTFLPIGQYNKPNSLVLGAGREATWPARKKSGGDRGRPSRGQLTDRPFFYFFYSPNVGSRSLTAMEKCNTSSSRPQSSMLLRILVDTHMHDTFRQGRLPGYIPDGEVYTKNIVFQELLELT</sequence>
<proteinExistence type="predicted"/>
<organism evidence="1 2">
    <name type="scientific">Brachionus plicatilis</name>
    <name type="common">Marine rotifer</name>
    <name type="synonym">Brachionus muelleri</name>
    <dbReference type="NCBI Taxonomy" id="10195"/>
    <lineage>
        <taxon>Eukaryota</taxon>
        <taxon>Metazoa</taxon>
        <taxon>Spiralia</taxon>
        <taxon>Gnathifera</taxon>
        <taxon>Rotifera</taxon>
        <taxon>Eurotatoria</taxon>
        <taxon>Monogononta</taxon>
        <taxon>Pseudotrocha</taxon>
        <taxon>Ploima</taxon>
        <taxon>Brachionidae</taxon>
        <taxon>Brachionus</taxon>
    </lineage>
</organism>
<dbReference type="Proteomes" id="UP000276133">
    <property type="component" value="Unassembled WGS sequence"/>
</dbReference>
<accession>A0A3M7Q112</accession>
<reference evidence="1 2" key="1">
    <citation type="journal article" date="2018" name="Sci. Rep.">
        <title>Genomic signatures of local adaptation to the degree of environmental predictability in rotifers.</title>
        <authorList>
            <person name="Franch-Gras L."/>
            <person name="Hahn C."/>
            <person name="Garcia-Roger E.M."/>
            <person name="Carmona M.J."/>
            <person name="Serra M."/>
            <person name="Gomez A."/>
        </authorList>
    </citation>
    <scope>NUCLEOTIDE SEQUENCE [LARGE SCALE GENOMIC DNA]</scope>
    <source>
        <strain evidence="1">HYR1</strain>
    </source>
</reference>
<evidence type="ECO:0000313" key="1">
    <source>
        <dbReference type="EMBL" id="RNA04912.1"/>
    </source>
</evidence>
<keyword evidence="2" id="KW-1185">Reference proteome</keyword>
<dbReference type="EMBL" id="REGN01007921">
    <property type="protein sequence ID" value="RNA04912.1"/>
    <property type="molecule type" value="Genomic_DNA"/>
</dbReference>
<comment type="caution">
    <text evidence="1">The sequence shown here is derived from an EMBL/GenBank/DDBJ whole genome shotgun (WGS) entry which is preliminary data.</text>
</comment>
<name>A0A3M7Q112_BRAPC</name>